<evidence type="ECO:0000256" key="1">
    <source>
        <dbReference type="SAM" id="Phobius"/>
    </source>
</evidence>
<keyword evidence="1" id="KW-0472">Membrane</keyword>
<dbReference type="Proteomes" id="UP000179221">
    <property type="component" value="Unassembled WGS sequence"/>
</dbReference>
<protein>
    <recommendedName>
        <fullName evidence="4">Type II secretion system protein GspG C-terminal domain-containing protein</fullName>
    </recommendedName>
</protein>
<dbReference type="InterPro" id="IPR012902">
    <property type="entry name" value="N_methyl_site"/>
</dbReference>
<dbReference type="NCBIfam" id="TIGR02532">
    <property type="entry name" value="IV_pilin_GFxxxE"/>
    <property type="match status" value="1"/>
</dbReference>
<keyword evidence="1" id="KW-0812">Transmembrane</keyword>
<evidence type="ECO:0000313" key="2">
    <source>
        <dbReference type="EMBL" id="OGM27359.1"/>
    </source>
</evidence>
<accession>A0A1F7YKE9</accession>
<comment type="caution">
    <text evidence="2">The sequence shown here is derived from an EMBL/GenBank/DDBJ whole genome shotgun (WGS) entry which is preliminary data.</text>
</comment>
<name>A0A1F7YKE9_9BACT</name>
<gene>
    <name evidence="2" type="ORF">A2628_00970</name>
</gene>
<dbReference type="SUPFAM" id="SSF54523">
    <property type="entry name" value="Pili subunits"/>
    <property type="match status" value="1"/>
</dbReference>
<evidence type="ECO:0000313" key="3">
    <source>
        <dbReference type="Proteomes" id="UP000179221"/>
    </source>
</evidence>
<reference evidence="2 3" key="1">
    <citation type="journal article" date="2016" name="Nat. Commun.">
        <title>Thousands of microbial genomes shed light on interconnected biogeochemical processes in an aquifer system.</title>
        <authorList>
            <person name="Anantharaman K."/>
            <person name="Brown C.T."/>
            <person name="Hug L.A."/>
            <person name="Sharon I."/>
            <person name="Castelle C.J."/>
            <person name="Probst A.J."/>
            <person name="Thomas B.C."/>
            <person name="Singh A."/>
            <person name="Wilkins M.J."/>
            <person name="Karaoz U."/>
            <person name="Brodie E.L."/>
            <person name="Williams K.H."/>
            <person name="Hubbard S.S."/>
            <person name="Banfield J.F."/>
        </authorList>
    </citation>
    <scope>NUCLEOTIDE SEQUENCE [LARGE SCALE GENOMIC DNA]</scope>
</reference>
<evidence type="ECO:0008006" key="4">
    <source>
        <dbReference type="Google" id="ProtNLM"/>
    </source>
</evidence>
<dbReference type="EMBL" id="MGGL01000004">
    <property type="protein sequence ID" value="OGM27359.1"/>
    <property type="molecule type" value="Genomic_DNA"/>
</dbReference>
<feature type="transmembrane region" description="Helical" evidence="1">
    <location>
        <begin position="33"/>
        <end position="55"/>
    </location>
</feature>
<dbReference type="InterPro" id="IPR045584">
    <property type="entry name" value="Pilin-like"/>
</dbReference>
<organism evidence="2 3">
    <name type="scientific">Candidatus Woesebacteria bacterium RIFCSPHIGHO2_01_FULL_40_22</name>
    <dbReference type="NCBI Taxonomy" id="1802499"/>
    <lineage>
        <taxon>Bacteria</taxon>
        <taxon>Candidatus Woeseibacteriota</taxon>
    </lineage>
</organism>
<dbReference type="AlphaFoldDB" id="A0A1F7YKE9"/>
<keyword evidence="1" id="KW-1133">Transmembrane helix</keyword>
<sequence length="191" mass="20426">MVKVMSLKSLRAGGLSEPEAKVKSYSGFTLVEMLVVLAIIVVILSMSAFGIGSSMESARDSRRKNDLRQYHDLLKEYAGRHQGFYPQRTAVVAASDLNNETNDSLCNDLGLDAADTTTDCPGDPRDGSTKTVGAYTYTLRYTYITTGGTCTGGSACASAYVLRAVLESSDVSWSIDQDGIVRESILGIAGD</sequence>
<proteinExistence type="predicted"/>
<dbReference type="Gene3D" id="3.30.700.10">
    <property type="entry name" value="Glycoprotein, Type 4 Pilin"/>
    <property type="match status" value="1"/>
</dbReference>
<dbReference type="Pfam" id="PF07963">
    <property type="entry name" value="N_methyl"/>
    <property type="match status" value="1"/>
</dbReference>